<accession>A0ABN3R5S8</accession>
<dbReference type="EMBL" id="BAAASJ010000044">
    <property type="protein sequence ID" value="GAA2642793.1"/>
    <property type="molecule type" value="Genomic_DNA"/>
</dbReference>
<dbReference type="Gene3D" id="1.10.1200.10">
    <property type="entry name" value="ACP-like"/>
    <property type="match status" value="1"/>
</dbReference>
<organism evidence="2 3">
    <name type="scientific">Streptomyces vastus</name>
    <dbReference type="NCBI Taxonomy" id="285451"/>
    <lineage>
        <taxon>Bacteria</taxon>
        <taxon>Bacillati</taxon>
        <taxon>Actinomycetota</taxon>
        <taxon>Actinomycetes</taxon>
        <taxon>Kitasatosporales</taxon>
        <taxon>Streptomycetaceae</taxon>
        <taxon>Streptomyces</taxon>
    </lineage>
</organism>
<dbReference type="Gene3D" id="3.90.820.10">
    <property type="entry name" value="Structural Genomics, Unknown Function 30-nov-00 1gh9 Mol_id"/>
    <property type="match status" value="1"/>
</dbReference>
<dbReference type="Proteomes" id="UP001500151">
    <property type="component" value="Unassembled WGS sequence"/>
</dbReference>
<evidence type="ECO:0000259" key="1">
    <source>
        <dbReference type="SMART" id="SM00923"/>
    </source>
</evidence>
<evidence type="ECO:0000313" key="3">
    <source>
        <dbReference type="Proteomes" id="UP001500151"/>
    </source>
</evidence>
<dbReference type="InterPro" id="IPR038020">
    <property type="entry name" value="MbtH-like_sf"/>
</dbReference>
<dbReference type="InterPro" id="IPR005153">
    <property type="entry name" value="MbtH-like_dom"/>
</dbReference>
<dbReference type="InterPro" id="IPR036736">
    <property type="entry name" value="ACP-like_sf"/>
</dbReference>
<dbReference type="PANTHER" id="PTHR38444">
    <property type="entry name" value="ENTEROBACTIN BIOSYNTHESIS PROTEIN YBDZ"/>
    <property type="match status" value="1"/>
</dbReference>
<dbReference type="SUPFAM" id="SSF47336">
    <property type="entry name" value="ACP-like"/>
    <property type="match status" value="1"/>
</dbReference>
<sequence length="144" mass="15638">MTDTDSAAPAYRVVVNDEGQYSVWPDHKENPPGWHDAGKTAGKQECLAHIEEVWTDMRPRSVREAASDASPLVRLIAEVLETDPADIDDEAGPGRSGEWTSLKHVQLVIALEHTFGISLSQAEIRGLTSVAAIRGTLRAKNVLA</sequence>
<dbReference type="Pfam" id="PF03621">
    <property type="entry name" value="MbtH"/>
    <property type="match status" value="1"/>
</dbReference>
<dbReference type="InterPro" id="IPR009081">
    <property type="entry name" value="PP-bd_ACP"/>
</dbReference>
<protein>
    <recommendedName>
        <fullName evidence="1">MbtH-like domain-containing protein</fullName>
    </recommendedName>
</protein>
<dbReference type="Pfam" id="PF00550">
    <property type="entry name" value="PP-binding"/>
    <property type="match status" value="1"/>
</dbReference>
<comment type="caution">
    <text evidence="2">The sequence shown here is derived from an EMBL/GenBank/DDBJ whole genome shotgun (WGS) entry which is preliminary data.</text>
</comment>
<gene>
    <name evidence="2" type="ORF">GCM10010307_45970</name>
</gene>
<dbReference type="RefSeq" id="WP_425584963.1">
    <property type="nucleotide sequence ID" value="NZ_BAAASJ010000044.1"/>
</dbReference>
<name>A0ABN3R5S8_9ACTN</name>
<dbReference type="SMART" id="SM00923">
    <property type="entry name" value="MbtH"/>
    <property type="match status" value="1"/>
</dbReference>
<dbReference type="PANTHER" id="PTHR38444:SF1">
    <property type="entry name" value="ENTEROBACTIN BIOSYNTHESIS PROTEIN YBDZ"/>
    <property type="match status" value="1"/>
</dbReference>
<dbReference type="SUPFAM" id="SSF160582">
    <property type="entry name" value="MbtH-like"/>
    <property type="match status" value="1"/>
</dbReference>
<evidence type="ECO:0000313" key="2">
    <source>
        <dbReference type="EMBL" id="GAA2642793.1"/>
    </source>
</evidence>
<keyword evidence="3" id="KW-1185">Reference proteome</keyword>
<proteinExistence type="predicted"/>
<reference evidence="2 3" key="1">
    <citation type="journal article" date="2019" name="Int. J. Syst. Evol. Microbiol.">
        <title>The Global Catalogue of Microorganisms (GCM) 10K type strain sequencing project: providing services to taxonomists for standard genome sequencing and annotation.</title>
        <authorList>
            <consortium name="The Broad Institute Genomics Platform"/>
            <consortium name="The Broad Institute Genome Sequencing Center for Infectious Disease"/>
            <person name="Wu L."/>
            <person name="Ma J."/>
        </authorList>
    </citation>
    <scope>NUCLEOTIDE SEQUENCE [LARGE SCALE GENOMIC DNA]</scope>
    <source>
        <strain evidence="2 3">JCM 4524</strain>
    </source>
</reference>
<feature type="domain" description="MbtH-like" evidence="1">
    <location>
        <begin position="2"/>
        <end position="52"/>
    </location>
</feature>
<dbReference type="InterPro" id="IPR037407">
    <property type="entry name" value="MLP_fam"/>
</dbReference>